<dbReference type="Proteomes" id="UP000242687">
    <property type="component" value="Unassembled WGS sequence"/>
</dbReference>
<feature type="domain" description="Galactosyltransferase C-terminal" evidence="2">
    <location>
        <begin position="146"/>
        <end position="187"/>
    </location>
</feature>
<keyword evidence="3" id="KW-0328">Glycosyltransferase</keyword>
<sequence length="372" mass="43554">MAKNNLKISFCVICMNRLHQLKITLPQNITDNEDYEELEFIILDYNSEDGMEEWVQKNFSHYIDNGRLVYYKTNDPSSWSPSHSKNVAFKLATGDVLCSIWADYYTGKGFANYVNKTFQDFDNIVLTPIDFYNTKKNYKPAGDVLGKVCVKKSDFIKVEGFDERMDRHGFEDYDFINRLEMIGIERKLIEDFTYLNYISHGDEERHILPTDFNEMYIRYITPSESEVLLLYDDNHFEQGVLIDNYTINSDSYLNYAAIRNSLEYTLKDNVWIAGTWKRHDDKIIISSTMGAFEMDIKKNENSIYLTTSDFTDNFYHIISNDIIKGILTFKHFLYTQLIMEDNLKNTAVVVNKGKFGKATVYKNFSSDIIYVN</sequence>
<gene>
    <name evidence="3" type="ORF">CLV57_1455</name>
</gene>
<evidence type="ECO:0000259" key="2">
    <source>
        <dbReference type="Pfam" id="PF02709"/>
    </source>
</evidence>
<dbReference type="Pfam" id="PF02709">
    <property type="entry name" value="Glyco_transf_7C"/>
    <property type="match status" value="1"/>
</dbReference>
<dbReference type="InterPro" id="IPR029044">
    <property type="entry name" value="Nucleotide-diphossugar_trans"/>
</dbReference>
<evidence type="ECO:0000256" key="1">
    <source>
        <dbReference type="ARBA" id="ARBA00022679"/>
    </source>
</evidence>
<dbReference type="GO" id="GO:0016757">
    <property type="term" value="F:glycosyltransferase activity"/>
    <property type="evidence" value="ECO:0007669"/>
    <property type="project" value="UniProtKB-KW"/>
</dbReference>
<dbReference type="InterPro" id="IPR027791">
    <property type="entry name" value="Galactosyl_T_C"/>
</dbReference>
<dbReference type="OrthoDB" id="6717394at2"/>
<organism evidence="3 4">
    <name type="scientific">Mucilaginibacter auburnensis</name>
    <dbReference type="NCBI Taxonomy" id="1457233"/>
    <lineage>
        <taxon>Bacteria</taxon>
        <taxon>Pseudomonadati</taxon>
        <taxon>Bacteroidota</taxon>
        <taxon>Sphingobacteriia</taxon>
        <taxon>Sphingobacteriales</taxon>
        <taxon>Sphingobacteriaceae</taxon>
        <taxon>Mucilaginibacter</taxon>
    </lineage>
</organism>
<accession>A0A2H9VUD5</accession>
<dbReference type="Gene3D" id="3.90.550.10">
    <property type="entry name" value="Spore Coat Polysaccharide Biosynthesis Protein SpsA, Chain A"/>
    <property type="match status" value="1"/>
</dbReference>
<dbReference type="EMBL" id="PGFJ01000001">
    <property type="protein sequence ID" value="PJJ84443.1"/>
    <property type="molecule type" value="Genomic_DNA"/>
</dbReference>
<name>A0A2H9VUD5_9SPHI</name>
<reference evidence="3 4" key="1">
    <citation type="submission" date="2017-11" db="EMBL/GenBank/DDBJ databases">
        <title>Genomic Encyclopedia of Archaeal and Bacterial Type Strains, Phase II (KMG-II): From Individual Species to Whole Genera.</title>
        <authorList>
            <person name="Goeker M."/>
        </authorList>
    </citation>
    <scope>NUCLEOTIDE SEQUENCE [LARGE SCALE GENOMIC DNA]</scope>
    <source>
        <strain evidence="3 4">DSM 28175</strain>
    </source>
</reference>
<protein>
    <submittedName>
        <fullName evidence="3">Galactosyltransferase-like protein</fullName>
    </submittedName>
</protein>
<keyword evidence="4" id="KW-1185">Reference proteome</keyword>
<proteinExistence type="predicted"/>
<dbReference type="AlphaFoldDB" id="A0A2H9VUD5"/>
<dbReference type="CDD" id="cd00761">
    <property type="entry name" value="Glyco_tranf_GTA_type"/>
    <property type="match status" value="1"/>
</dbReference>
<evidence type="ECO:0000313" key="4">
    <source>
        <dbReference type="Proteomes" id="UP000242687"/>
    </source>
</evidence>
<dbReference type="SUPFAM" id="SSF53448">
    <property type="entry name" value="Nucleotide-diphospho-sugar transferases"/>
    <property type="match status" value="1"/>
</dbReference>
<keyword evidence="1 3" id="KW-0808">Transferase</keyword>
<comment type="caution">
    <text evidence="3">The sequence shown here is derived from an EMBL/GenBank/DDBJ whole genome shotgun (WGS) entry which is preliminary data.</text>
</comment>
<evidence type="ECO:0000313" key="3">
    <source>
        <dbReference type="EMBL" id="PJJ84443.1"/>
    </source>
</evidence>